<protein>
    <recommendedName>
        <fullName evidence="3">BHLH domain-containing protein</fullName>
    </recommendedName>
</protein>
<dbReference type="Proteomes" id="UP001341245">
    <property type="component" value="Unassembled WGS sequence"/>
</dbReference>
<keyword evidence="2" id="KW-1185">Reference proteome</keyword>
<dbReference type="EMBL" id="JASGXD010000002">
    <property type="protein sequence ID" value="KAK6007834.1"/>
    <property type="molecule type" value="Genomic_DNA"/>
</dbReference>
<sequence>MPELSSPLIFIGQSRSNHKVKPSCSAFTSSTSPSLIEMRQNDKRFDNEMKGLRELRDSVRMLNDKICLLNDRIETKLKNYDRGGSWRRIKCNRSKPAIKILEDMIETLLKGRDASRISDLAAQQRELKLQLKLEDLKNENSVFRELLVKHKIIMSDDPDDEWICNTDSEDD</sequence>
<evidence type="ECO:0000313" key="2">
    <source>
        <dbReference type="Proteomes" id="UP001341245"/>
    </source>
</evidence>
<gene>
    <name evidence="1" type="ORF">QM012_004648</name>
</gene>
<accession>A0ABR0TTP0</accession>
<evidence type="ECO:0008006" key="3">
    <source>
        <dbReference type="Google" id="ProtNLM"/>
    </source>
</evidence>
<comment type="caution">
    <text evidence="1">The sequence shown here is derived from an EMBL/GenBank/DDBJ whole genome shotgun (WGS) entry which is preliminary data.</text>
</comment>
<organism evidence="1 2">
    <name type="scientific">Aureobasidium pullulans</name>
    <name type="common">Black yeast</name>
    <name type="synonym">Pullularia pullulans</name>
    <dbReference type="NCBI Taxonomy" id="5580"/>
    <lineage>
        <taxon>Eukaryota</taxon>
        <taxon>Fungi</taxon>
        <taxon>Dikarya</taxon>
        <taxon>Ascomycota</taxon>
        <taxon>Pezizomycotina</taxon>
        <taxon>Dothideomycetes</taxon>
        <taxon>Dothideomycetidae</taxon>
        <taxon>Dothideales</taxon>
        <taxon>Saccotheciaceae</taxon>
        <taxon>Aureobasidium</taxon>
    </lineage>
</organism>
<proteinExistence type="predicted"/>
<name>A0ABR0TTP0_AURPU</name>
<reference evidence="1 2" key="1">
    <citation type="submission" date="2023-11" db="EMBL/GenBank/DDBJ databases">
        <title>Draft genome sequence and annotation of the polyextremotolerant black yeast-like fungus Aureobasidium pullulans NRRL 62042.</title>
        <authorList>
            <person name="Dielentheis-Frenken M.R.E."/>
            <person name="Wibberg D."/>
            <person name="Blank L.M."/>
            <person name="Tiso T."/>
        </authorList>
    </citation>
    <scope>NUCLEOTIDE SEQUENCE [LARGE SCALE GENOMIC DNA]</scope>
    <source>
        <strain evidence="1 2">NRRL 62042</strain>
    </source>
</reference>
<evidence type="ECO:0000313" key="1">
    <source>
        <dbReference type="EMBL" id="KAK6007834.1"/>
    </source>
</evidence>